<organism evidence="2 3">
    <name type="scientific">Gossypium raimondii</name>
    <name type="common">Peruvian cotton</name>
    <name type="synonym">Gossypium klotzschianum subsp. raimondii</name>
    <dbReference type="NCBI Taxonomy" id="29730"/>
    <lineage>
        <taxon>Eukaryota</taxon>
        <taxon>Viridiplantae</taxon>
        <taxon>Streptophyta</taxon>
        <taxon>Embryophyta</taxon>
        <taxon>Tracheophyta</taxon>
        <taxon>Spermatophyta</taxon>
        <taxon>Magnoliopsida</taxon>
        <taxon>eudicotyledons</taxon>
        <taxon>Gunneridae</taxon>
        <taxon>Pentapetalae</taxon>
        <taxon>rosids</taxon>
        <taxon>malvids</taxon>
        <taxon>Malvales</taxon>
        <taxon>Malvaceae</taxon>
        <taxon>Malvoideae</taxon>
        <taxon>Gossypium</taxon>
    </lineage>
</organism>
<reference evidence="2 3" key="1">
    <citation type="journal article" date="2012" name="Nature">
        <title>Repeated polyploidization of Gossypium genomes and the evolution of spinnable cotton fibres.</title>
        <authorList>
            <person name="Paterson A.H."/>
            <person name="Wendel J.F."/>
            <person name="Gundlach H."/>
            <person name="Guo H."/>
            <person name="Jenkins J."/>
            <person name="Jin D."/>
            <person name="Llewellyn D."/>
            <person name="Showmaker K.C."/>
            <person name="Shu S."/>
            <person name="Udall J."/>
            <person name="Yoo M.J."/>
            <person name="Byers R."/>
            <person name="Chen W."/>
            <person name="Doron-Faigenboim A."/>
            <person name="Duke M.V."/>
            <person name="Gong L."/>
            <person name="Grimwood J."/>
            <person name="Grover C."/>
            <person name="Grupp K."/>
            <person name="Hu G."/>
            <person name="Lee T.H."/>
            <person name="Li J."/>
            <person name="Lin L."/>
            <person name="Liu T."/>
            <person name="Marler B.S."/>
            <person name="Page J.T."/>
            <person name="Roberts A.W."/>
            <person name="Romanel E."/>
            <person name="Sanders W.S."/>
            <person name="Szadkowski E."/>
            <person name="Tan X."/>
            <person name="Tang H."/>
            <person name="Xu C."/>
            <person name="Wang J."/>
            <person name="Wang Z."/>
            <person name="Zhang D."/>
            <person name="Zhang L."/>
            <person name="Ashrafi H."/>
            <person name="Bedon F."/>
            <person name="Bowers J.E."/>
            <person name="Brubaker C.L."/>
            <person name="Chee P.W."/>
            <person name="Das S."/>
            <person name="Gingle A.R."/>
            <person name="Haigler C.H."/>
            <person name="Harker D."/>
            <person name="Hoffmann L.V."/>
            <person name="Hovav R."/>
            <person name="Jones D.C."/>
            <person name="Lemke C."/>
            <person name="Mansoor S."/>
            <person name="ur Rahman M."/>
            <person name="Rainville L.N."/>
            <person name="Rambani A."/>
            <person name="Reddy U.K."/>
            <person name="Rong J.K."/>
            <person name="Saranga Y."/>
            <person name="Scheffler B.E."/>
            <person name="Scheffler J.A."/>
            <person name="Stelly D.M."/>
            <person name="Triplett B.A."/>
            <person name="Van Deynze A."/>
            <person name="Vaslin M.F."/>
            <person name="Waghmare V.N."/>
            <person name="Walford S.A."/>
            <person name="Wright R.J."/>
            <person name="Zaki E.A."/>
            <person name="Zhang T."/>
            <person name="Dennis E.S."/>
            <person name="Mayer K.F."/>
            <person name="Peterson D.G."/>
            <person name="Rokhsar D.S."/>
            <person name="Wang X."/>
            <person name="Schmutz J."/>
        </authorList>
    </citation>
    <scope>NUCLEOTIDE SEQUENCE [LARGE SCALE GENOMIC DNA]</scope>
</reference>
<proteinExistence type="predicted"/>
<evidence type="ECO:0000313" key="3">
    <source>
        <dbReference type="Proteomes" id="UP000032304"/>
    </source>
</evidence>
<dbReference type="EMBL" id="CM001740">
    <property type="protein sequence ID" value="KJB09585.1"/>
    <property type="molecule type" value="Genomic_DNA"/>
</dbReference>
<sequence length="108" mass="12352">MHFLFSLPLSFFLLHLPKPPPTCTTVVGAPVNPLLTPKQSSPHHFFILWFRFSEKMTKTLENLNKNLKLKTLIRNRLLLDHLELGTCYSPQPSLHSHRLDLTADAPSP</sequence>
<evidence type="ECO:0000256" key="1">
    <source>
        <dbReference type="SAM" id="SignalP"/>
    </source>
</evidence>
<feature type="signal peptide" evidence="1">
    <location>
        <begin position="1"/>
        <end position="24"/>
    </location>
</feature>
<keyword evidence="1" id="KW-0732">Signal</keyword>
<dbReference type="OMA" id="PPTCTTV"/>
<feature type="chain" id="PRO_5002266295" evidence="1">
    <location>
        <begin position="25"/>
        <end position="108"/>
    </location>
</feature>
<keyword evidence="3" id="KW-1185">Reference proteome</keyword>
<protein>
    <submittedName>
        <fullName evidence="2">Uncharacterized protein</fullName>
    </submittedName>
</protein>
<dbReference type="Gramene" id="KJB09585">
    <property type="protein sequence ID" value="KJB09585"/>
    <property type="gene ID" value="B456_001G151100"/>
</dbReference>
<evidence type="ECO:0000313" key="2">
    <source>
        <dbReference type="EMBL" id="KJB09585.1"/>
    </source>
</evidence>
<dbReference type="AlphaFoldDB" id="A0A0D2QQV8"/>
<gene>
    <name evidence="2" type="ORF">B456_001G151100</name>
</gene>
<name>A0A0D2QQV8_GOSRA</name>
<accession>A0A0D2QQV8</accession>
<dbReference type="Proteomes" id="UP000032304">
    <property type="component" value="Chromosome 1"/>
</dbReference>